<protein>
    <recommendedName>
        <fullName evidence="10">Cytochrome C oxidase assembly protein</fullName>
    </recommendedName>
</protein>
<name>A0ABP7FTR3_9ACTN</name>
<keyword evidence="5 7" id="KW-0472">Membrane</keyword>
<evidence type="ECO:0008006" key="10">
    <source>
        <dbReference type="Google" id="ProtNLM"/>
    </source>
</evidence>
<evidence type="ECO:0000256" key="5">
    <source>
        <dbReference type="ARBA" id="ARBA00023136"/>
    </source>
</evidence>
<dbReference type="Pfam" id="PF09678">
    <property type="entry name" value="Caa3_CtaG"/>
    <property type="match status" value="1"/>
</dbReference>
<dbReference type="InterPro" id="IPR019108">
    <property type="entry name" value="Caa3_assmbl_CtaG-rel"/>
</dbReference>
<keyword evidence="2" id="KW-1003">Cell membrane</keyword>
<feature type="transmembrane region" description="Helical" evidence="7">
    <location>
        <begin position="161"/>
        <end position="180"/>
    </location>
</feature>
<evidence type="ECO:0000256" key="1">
    <source>
        <dbReference type="ARBA" id="ARBA00004651"/>
    </source>
</evidence>
<feature type="transmembrane region" description="Helical" evidence="7">
    <location>
        <begin position="76"/>
        <end position="98"/>
    </location>
</feature>
<dbReference type="Proteomes" id="UP001499884">
    <property type="component" value="Unassembled WGS sequence"/>
</dbReference>
<evidence type="ECO:0000256" key="3">
    <source>
        <dbReference type="ARBA" id="ARBA00022692"/>
    </source>
</evidence>
<feature type="transmembrane region" description="Helical" evidence="7">
    <location>
        <begin position="119"/>
        <end position="141"/>
    </location>
</feature>
<evidence type="ECO:0000313" key="9">
    <source>
        <dbReference type="Proteomes" id="UP001499884"/>
    </source>
</evidence>
<feature type="region of interest" description="Disordered" evidence="6">
    <location>
        <begin position="284"/>
        <end position="324"/>
    </location>
</feature>
<evidence type="ECO:0000256" key="4">
    <source>
        <dbReference type="ARBA" id="ARBA00022989"/>
    </source>
</evidence>
<keyword evidence="3 7" id="KW-0812">Transmembrane</keyword>
<dbReference type="RefSeq" id="WP_345650558.1">
    <property type="nucleotide sequence ID" value="NZ_BAABEP010000036.1"/>
</dbReference>
<reference evidence="9" key="1">
    <citation type="journal article" date="2019" name="Int. J. Syst. Evol. Microbiol.">
        <title>The Global Catalogue of Microorganisms (GCM) 10K type strain sequencing project: providing services to taxonomists for standard genome sequencing and annotation.</title>
        <authorList>
            <consortium name="The Broad Institute Genomics Platform"/>
            <consortium name="The Broad Institute Genome Sequencing Center for Infectious Disease"/>
            <person name="Wu L."/>
            <person name="Ma J."/>
        </authorList>
    </citation>
    <scope>NUCLEOTIDE SEQUENCE [LARGE SCALE GENOMIC DNA]</scope>
    <source>
        <strain evidence="9">JCM 30846</strain>
    </source>
</reference>
<gene>
    <name evidence="8" type="ORF">GCM10023082_45510</name>
</gene>
<keyword evidence="9" id="KW-1185">Reference proteome</keyword>
<accession>A0ABP7FTR3</accession>
<evidence type="ECO:0000313" key="8">
    <source>
        <dbReference type="EMBL" id="GAA3743646.1"/>
    </source>
</evidence>
<evidence type="ECO:0000256" key="6">
    <source>
        <dbReference type="SAM" id="MobiDB-lite"/>
    </source>
</evidence>
<feature type="transmembrane region" description="Helical" evidence="7">
    <location>
        <begin position="20"/>
        <end position="36"/>
    </location>
</feature>
<proteinExistence type="predicted"/>
<organism evidence="8 9">
    <name type="scientific">Streptomyces tremellae</name>
    <dbReference type="NCBI Taxonomy" id="1124239"/>
    <lineage>
        <taxon>Bacteria</taxon>
        <taxon>Bacillati</taxon>
        <taxon>Actinomycetota</taxon>
        <taxon>Actinomycetes</taxon>
        <taxon>Kitasatosporales</taxon>
        <taxon>Streptomycetaceae</taxon>
        <taxon>Streptomyces</taxon>
    </lineage>
</organism>
<feature type="transmembrane region" description="Helical" evidence="7">
    <location>
        <begin position="48"/>
        <end position="70"/>
    </location>
</feature>
<feature type="transmembrane region" description="Helical" evidence="7">
    <location>
        <begin position="192"/>
        <end position="219"/>
    </location>
</feature>
<keyword evidence="4 7" id="KW-1133">Transmembrane helix</keyword>
<feature type="compositionally biased region" description="Low complexity" evidence="6">
    <location>
        <begin position="284"/>
        <end position="300"/>
    </location>
</feature>
<sequence>MLPELTLGRGFTSWALDPAALVAVVLLGGLYAYGVVRRVRAGGRWSVLRTASFAVLGLGMIVVATMSSLAVYDRVLFWPAAVQNILLDLLAPLGLALGDPLGLAPPDGRLHRAMTSRPVRLLTFPLVSSVFVLVSELTIYFTPYFPTALHNDVVRQLMHAQLLLTGCLFVLPMLTGQELLPRWCTHPVRAALVFFDGLFDSIPGIVVMTSGTLIAGHWYRAHLRTWGPTLQFDQMLGGGLMLTLAELVALPFLIAVFFQWWHAERARTAELDARLDAELTPAAAPAPAAGVPGVPAPAAAEPERVRPWWETDDGEVGQRMRRGR</sequence>
<evidence type="ECO:0000256" key="2">
    <source>
        <dbReference type="ARBA" id="ARBA00022475"/>
    </source>
</evidence>
<feature type="transmembrane region" description="Helical" evidence="7">
    <location>
        <begin position="239"/>
        <end position="261"/>
    </location>
</feature>
<comment type="caution">
    <text evidence="8">The sequence shown here is derived from an EMBL/GenBank/DDBJ whole genome shotgun (WGS) entry which is preliminary data.</text>
</comment>
<dbReference type="EMBL" id="BAABEP010000036">
    <property type="protein sequence ID" value="GAA3743646.1"/>
    <property type="molecule type" value="Genomic_DNA"/>
</dbReference>
<evidence type="ECO:0000256" key="7">
    <source>
        <dbReference type="SAM" id="Phobius"/>
    </source>
</evidence>
<comment type="subcellular location">
    <subcellularLocation>
        <location evidence="1">Cell membrane</location>
        <topology evidence="1">Multi-pass membrane protein</topology>
    </subcellularLocation>
</comment>